<keyword evidence="5" id="KW-1185">Reference proteome</keyword>
<dbReference type="SUPFAM" id="SSF74650">
    <property type="entry name" value="Galactose mutarotase-like"/>
    <property type="match status" value="1"/>
</dbReference>
<dbReference type="InterPro" id="IPR014718">
    <property type="entry name" value="GH-type_carb-bd"/>
</dbReference>
<comment type="caution">
    <text evidence="4">The sequence shown here is derived from an EMBL/GenBank/DDBJ whole genome shotgun (WGS) entry which is preliminary data.</text>
</comment>
<evidence type="ECO:0000313" key="4">
    <source>
        <dbReference type="EMBL" id="PQA59459.1"/>
    </source>
</evidence>
<dbReference type="RefSeq" id="WP_104710962.1">
    <property type="nucleotide sequence ID" value="NZ_PTRA01000001.1"/>
</dbReference>
<sequence length="313" mass="35436">MNILTSTYGSYQSYILKNPITGDEVHILPELGGIIRQLTLTKEGESFTVIDTPADAEAFGANPKYASAFLFPWPSRIKDGHYTYRGESYQLPINEPEKQAAIHGIVHHENFEVVEEWTSVSAAGIRLRYEHDGSYEGYPFPFRFEIRYELLSTGKLDIMPQAVNTGGETMPVALGWHPYFQLPGGTVDDWTIYFPAAQQIHLDDEFMMPAGSEPFDATEGYKLKNRSLDAIYQLNEAGYLTQLVSAKQGVTLNLEYTRGEGKVNYQVVYTFPDRERVAMEPLTANVNAFNNGEGLYELQPEETYQMNYQVYLS</sequence>
<dbReference type="PANTHER" id="PTHR10091">
    <property type="entry name" value="ALDOSE-1-EPIMERASE"/>
    <property type="match status" value="1"/>
</dbReference>
<dbReference type="GO" id="GO:0006006">
    <property type="term" value="P:glucose metabolic process"/>
    <property type="evidence" value="ECO:0007669"/>
    <property type="project" value="TreeGrafter"/>
</dbReference>
<dbReference type="InterPro" id="IPR008183">
    <property type="entry name" value="Aldose_1/G6P_1-epimerase"/>
</dbReference>
<dbReference type="OrthoDB" id="9808779at2"/>
<dbReference type="Gene3D" id="2.70.98.10">
    <property type="match status" value="1"/>
</dbReference>
<gene>
    <name evidence="4" type="ORF">C5O19_07360</name>
</gene>
<dbReference type="GO" id="GO:0033499">
    <property type="term" value="P:galactose catabolic process via UDP-galactose, Leloir pathway"/>
    <property type="evidence" value="ECO:0007669"/>
    <property type="project" value="TreeGrafter"/>
</dbReference>
<evidence type="ECO:0000313" key="5">
    <source>
        <dbReference type="Proteomes" id="UP000239590"/>
    </source>
</evidence>
<proteinExistence type="predicted"/>
<organism evidence="4 5">
    <name type="scientific">Siphonobacter curvatus</name>
    <dbReference type="NCBI Taxonomy" id="2094562"/>
    <lineage>
        <taxon>Bacteria</taxon>
        <taxon>Pseudomonadati</taxon>
        <taxon>Bacteroidota</taxon>
        <taxon>Cytophagia</taxon>
        <taxon>Cytophagales</taxon>
        <taxon>Cytophagaceae</taxon>
        <taxon>Siphonobacter</taxon>
    </lineage>
</organism>
<comment type="subunit">
    <text evidence="2">Monomer.</text>
</comment>
<protein>
    <submittedName>
        <fullName evidence="4">Aldose epimerase</fullName>
    </submittedName>
</protein>
<dbReference type="InterPro" id="IPR011013">
    <property type="entry name" value="Gal_mutarotase_sf_dom"/>
</dbReference>
<evidence type="ECO:0000256" key="2">
    <source>
        <dbReference type="ARBA" id="ARBA00011245"/>
    </source>
</evidence>
<dbReference type="GO" id="GO:0004034">
    <property type="term" value="F:aldose 1-epimerase activity"/>
    <property type="evidence" value="ECO:0007669"/>
    <property type="project" value="TreeGrafter"/>
</dbReference>
<reference evidence="5" key="1">
    <citation type="submission" date="2018-02" db="EMBL/GenBank/DDBJ databases">
        <title>Genome sequencing of Solimonas sp. HR-BB.</title>
        <authorList>
            <person name="Lee Y."/>
            <person name="Jeon C.O."/>
        </authorList>
    </citation>
    <scope>NUCLEOTIDE SEQUENCE [LARGE SCALE GENOMIC DNA]</scope>
    <source>
        <strain evidence="5">HR-U</strain>
    </source>
</reference>
<dbReference type="AlphaFoldDB" id="A0A2S7IP61"/>
<dbReference type="EMBL" id="PTRA01000001">
    <property type="protein sequence ID" value="PQA59459.1"/>
    <property type="molecule type" value="Genomic_DNA"/>
</dbReference>
<comment type="cofactor">
    <cofactor evidence="1">
        <name>Ca(2+)</name>
        <dbReference type="ChEBI" id="CHEBI:29108"/>
    </cofactor>
</comment>
<dbReference type="GO" id="GO:0030246">
    <property type="term" value="F:carbohydrate binding"/>
    <property type="evidence" value="ECO:0007669"/>
    <property type="project" value="InterPro"/>
</dbReference>
<keyword evidence="3" id="KW-0106">Calcium</keyword>
<evidence type="ECO:0000256" key="3">
    <source>
        <dbReference type="ARBA" id="ARBA00022837"/>
    </source>
</evidence>
<dbReference type="PANTHER" id="PTHR10091:SF0">
    <property type="entry name" value="GALACTOSE MUTAROTASE"/>
    <property type="match status" value="1"/>
</dbReference>
<evidence type="ECO:0000256" key="1">
    <source>
        <dbReference type="ARBA" id="ARBA00001913"/>
    </source>
</evidence>
<accession>A0A2S7IP61</accession>
<name>A0A2S7IP61_9BACT</name>
<dbReference type="Proteomes" id="UP000239590">
    <property type="component" value="Unassembled WGS sequence"/>
</dbReference>
<dbReference type="Pfam" id="PF01263">
    <property type="entry name" value="Aldose_epim"/>
    <property type="match status" value="1"/>
</dbReference>